<evidence type="ECO:0000256" key="3">
    <source>
        <dbReference type="ARBA" id="ARBA00022502"/>
    </source>
</evidence>
<keyword evidence="6 11" id="KW-0812">Transmembrane</keyword>
<keyword evidence="14" id="KW-1185">Reference proteome</keyword>
<comment type="similarity">
    <text evidence="10">Belongs to the glycosyltransferase 22 family. PIGZ subfamily.</text>
</comment>
<dbReference type="OrthoDB" id="10066429at2759"/>
<keyword evidence="3" id="KW-0337">GPI-anchor biosynthesis</keyword>
<evidence type="ECO:0000313" key="13">
    <source>
        <dbReference type="EMBL" id="KAF2446385.1"/>
    </source>
</evidence>
<keyword evidence="5" id="KW-0808">Transferase</keyword>
<keyword evidence="8 11" id="KW-1133">Transmembrane helix</keyword>
<evidence type="ECO:0000256" key="10">
    <source>
        <dbReference type="ARBA" id="ARBA00038466"/>
    </source>
</evidence>
<keyword evidence="4 11" id="KW-0328">Glycosyltransferase</keyword>
<evidence type="ECO:0000256" key="6">
    <source>
        <dbReference type="ARBA" id="ARBA00022692"/>
    </source>
</evidence>
<accession>A0A9P4PLS4</accession>
<proteinExistence type="inferred from homology"/>
<feature type="transmembrane region" description="Helical" evidence="11">
    <location>
        <begin position="365"/>
        <end position="382"/>
    </location>
</feature>
<name>A0A9P4PLS4_9PLEO</name>
<evidence type="ECO:0000256" key="12">
    <source>
        <dbReference type="SAM" id="SignalP"/>
    </source>
</evidence>
<evidence type="ECO:0000256" key="2">
    <source>
        <dbReference type="ARBA" id="ARBA00004687"/>
    </source>
</evidence>
<dbReference type="PANTHER" id="PTHR22760:SF3">
    <property type="entry name" value="GPI MANNOSYLTRANSFERASE 4"/>
    <property type="match status" value="1"/>
</dbReference>
<comment type="caution">
    <text evidence="13">The sequence shown here is derived from an EMBL/GenBank/DDBJ whole genome shotgun (WGS) entry which is preliminary data.</text>
</comment>
<evidence type="ECO:0000256" key="9">
    <source>
        <dbReference type="ARBA" id="ARBA00023136"/>
    </source>
</evidence>
<keyword evidence="12" id="KW-0732">Signal</keyword>
<feature type="transmembrane region" description="Helical" evidence="11">
    <location>
        <begin position="188"/>
        <end position="207"/>
    </location>
</feature>
<dbReference type="GO" id="GO:0006506">
    <property type="term" value="P:GPI anchor biosynthetic process"/>
    <property type="evidence" value="ECO:0007669"/>
    <property type="project" value="UniProtKB-KW"/>
</dbReference>
<evidence type="ECO:0000256" key="1">
    <source>
        <dbReference type="ARBA" id="ARBA00004477"/>
    </source>
</evidence>
<comment type="caution">
    <text evidence="11">Lacks conserved residue(s) required for the propagation of feature annotation.</text>
</comment>
<comment type="pathway">
    <text evidence="2">Glycolipid biosynthesis; glycosylphosphatidylinositol-anchor biosynthesis.</text>
</comment>
<keyword evidence="7 11" id="KW-0256">Endoplasmic reticulum</keyword>
<evidence type="ECO:0000256" key="7">
    <source>
        <dbReference type="ARBA" id="ARBA00022824"/>
    </source>
</evidence>
<evidence type="ECO:0000313" key="14">
    <source>
        <dbReference type="Proteomes" id="UP000799764"/>
    </source>
</evidence>
<feature type="transmembrane region" description="Helical" evidence="11">
    <location>
        <begin position="228"/>
        <end position="247"/>
    </location>
</feature>
<dbReference type="PANTHER" id="PTHR22760">
    <property type="entry name" value="GLYCOSYLTRANSFERASE"/>
    <property type="match status" value="1"/>
</dbReference>
<dbReference type="Proteomes" id="UP000799764">
    <property type="component" value="Unassembled WGS sequence"/>
</dbReference>
<evidence type="ECO:0000256" key="8">
    <source>
        <dbReference type="ARBA" id="ARBA00022989"/>
    </source>
</evidence>
<sequence>MWRRTYFLLILVRIYFALSPSYLHPDENFQGPEVVAGRVFSYPAHETWEFTSAHPIRSTFPLWLAYGWPMYILRWLWEGFRYEEVSPSVVYWTLRVLMLSLSVVLEDWAIQELVQSRRARRAALLLIASSYVTWTFQTHTFSNSLETLVVSWSLVLIQRIVEDKVGPSLGMRSGSAHAANDPQKRSGILASAMLGFFVVAGTFNRITFPAFLAVPSLSLLPHFWRKPFSLVFIILFAILAAFLAISVDTAFYTPGDFTFANVLHNPVITPLNNFLYNSNPANLAQHGLHPRYQHILINLPQLLGPATALLFLLRRSQITMTLVSALSGIALLSVFPHQEARFLLPAVPLILASVSLPRVQRNFWIAAWVLFNAVLGVLMGVYHQGGIVPVQMHIAKTNETVSQAFWWKTYSPPIWLLNGKNEQLKTVDLMGMPGDEMLEQVGTALPSCRTRRPPKLGDRSTVYLVAPRSAYFLHPYHDPARHEDISLEEVWNFRRHINLDDMDIPKDGFWKTMDRVVGDRGLVVWRVTRICWSEQTQPIS</sequence>
<dbReference type="AlphaFoldDB" id="A0A9P4PLS4"/>
<evidence type="ECO:0000256" key="11">
    <source>
        <dbReference type="RuleBase" id="RU363075"/>
    </source>
</evidence>
<feature type="chain" id="PRO_5040444675" description="Mannosyltransferase" evidence="12">
    <location>
        <begin position="18"/>
        <end position="540"/>
    </location>
</feature>
<protein>
    <recommendedName>
        <fullName evidence="11">Mannosyltransferase</fullName>
        <ecNumber evidence="11">2.4.1.-</ecNumber>
    </recommendedName>
</protein>
<feature type="signal peptide" evidence="12">
    <location>
        <begin position="1"/>
        <end position="17"/>
    </location>
</feature>
<evidence type="ECO:0000256" key="4">
    <source>
        <dbReference type="ARBA" id="ARBA00022676"/>
    </source>
</evidence>
<gene>
    <name evidence="13" type="ORF">P171DRAFT_258573</name>
</gene>
<dbReference type="GO" id="GO:0005789">
    <property type="term" value="C:endoplasmic reticulum membrane"/>
    <property type="evidence" value="ECO:0007669"/>
    <property type="project" value="UniProtKB-SubCell"/>
</dbReference>
<dbReference type="Pfam" id="PF03901">
    <property type="entry name" value="Glyco_transf_22"/>
    <property type="match status" value="1"/>
</dbReference>
<comment type="subcellular location">
    <subcellularLocation>
        <location evidence="1 11">Endoplasmic reticulum membrane</location>
        <topology evidence="1 11">Multi-pass membrane protein</topology>
    </subcellularLocation>
</comment>
<dbReference type="EC" id="2.4.1.-" evidence="11"/>
<reference evidence="13" key="1">
    <citation type="journal article" date="2020" name="Stud. Mycol.">
        <title>101 Dothideomycetes genomes: a test case for predicting lifestyles and emergence of pathogens.</title>
        <authorList>
            <person name="Haridas S."/>
            <person name="Albert R."/>
            <person name="Binder M."/>
            <person name="Bloem J."/>
            <person name="Labutti K."/>
            <person name="Salamov A."/>
            <person name="Andreopoulos B."/>
            <person name="Baker S."/>
            <person name="Barry K."/>
            <person name="Bills G."/>
            <person name="Bluhm B."/>
            <person name="Cannon C."/>
            <person name="Castanera R."/>
            <person name="Culley D."/>
            <person name="Daum C."/>
            <person name="Ezra D."/>
            <person name="Gonzalez J."/>
            <person name="Henrissat B."/>
            <person name="Kuo A."/>
            <person name="Liang C."/>
            <person name="Lipzen A."/>
            <person name="Lutzoni F."/>
            <person name="Magnuson J."/>
            <person name="Mondo S."/>
            <person name="Nolan M."/>
            <person name="Ohm R."/>
            <person name="Pangilinan J."/>
            <person name="Park H.-J."/>
            <person name="Ramirez L."/>
            <person name="Alfaro M."/>
            <person name="Sun H."/>
            <person name="Tritt A."/>
            <person name="Yoshinaga Y."/>
            <person name="Zwiers L.-H."/>
            <person name="Turgeon B."/>
            <person name="Goodwin S."/>
            <person name="Spatafora J."/>
            <person name="Crous P."/>
            <person name="Grigoriev I."/>
        </authorList>
    </citation>
    <scope>NUCLEOTIDE SEQUENCE</scope>
    <source>
        <strain evidence="13">CBS 690.94</strain>
    </source>
</reference>
<keyword evidence="9 11" id="KW-0472">Membrane</keyword>
<organism evidence="13 14">
    <name type="scientific">Karstenula rhodostoma CBS 690.94</name>
    <dbReference type="NCBI Taxonomy" id="1392251"/>
    <lineage>
        <taxon>Eukaryota</taxon>
        <taxon>Fungi</taxon>
        <taxon>Dikarya</taxon>
        <taxon>Ascomycota</taxon>
        <taxon>Pezizomycotina</taxon>
        <taxon>Dothideomycetes</taxon>
        <taxon>Pleosporomycetidae</taxon>
        <taxon>Pleosporales</taxon>
        <taxon>Massarineae</taxon>
        <taxon>Didymosphaeriaceae</taxon>
        <taxon>Karstenula</taxon>
    </lineage>
</organism>
<dbReference type="EMBL" id="MU001498">
    <property type="protein sequence ID" value="KAF2446385.1"/>
    <property type="molecule type" value="Genomic_DNA"/>
</dbReference>
<dbReference type="InterPro" id="IPR005599">
    <property type="entry name" value="GPI_mannosylTrfase"/>
</dbReference>
<evidence type="ECO:0000256" key="5">
    <source>
        <dbReference type="ARBA" id="ARBA00022679"/>
    </source>
</evidence>
<dbReference type="GO" id="GO:0000026">
    <property type="term" value="F:alpha-1,2-mannosyltransferase activity"/>
    <property type="evidence" value="ECO:0007669"/>
    <property type="project" value="TreeGrafter"/>
</dbReference>